<name>A0ABU5MVC0_9BACT</name>
<sequence>MKKHLLLIILAAWIFPAFGKDYRLQALEDAHASFRTATNAAGYAEAAERYEMLIQEEGIRNGHLFYTAGNAWFMAGNMGRTILNYRRAERYMPNDADLQHNLSAALELRPDLIPEKEPSPVAARLLGWHLNTSPRFRWGLFSILWIGFWGTWFWMKRTPRKEARITTVTCALVSAVLLISLITEGIMNLQTQPGVITAAEVVARKGDGPMYAPAFLDPLHSGTEFQRLEQRENWWHIELADGQTCWIPARAAQTLALP</sequence>
<keyword evidence="1" id="KW-0472">Membrane</keyword>
<organism evidence="2 3">
    <name type="scientific">Pontiella agarivorans</name>
    <dbReference type="NCBI Taxonomy" id="3038953"/>
    <lineage>
        <taxon>Bacteria</taxon>
        <taxon>Pseudomonadati</taxon>
        <taxon>Kiritimatiellota</taxon>
        <taxon>Kiritimatiellia</taxon>
        <taxon>Kiritimatiellales</taxon>
        <taxon>Pontiellaceae</taxon>
        <taxon>Pontiella</taxon>
    </lineage>
</organism>
<evidence type="ECO:0008006" key="4">
    <source>
        <dbReference type="Google" id="ProtNLM"/>
    </source>
</evidence>
<feature type="transmembrane region" description="Helical" evidence="1">
    <location>
        <begin position="167"/>
        <end position="187"/>
    </location>
</feature>
<dbReference type="RefSeq" id="WP_322607836.1">
    <property type="nucleotide sequence ID" value="NZ_JARVCO010000007.1"/>
</dbReference>
<keyword evidence="3" id="KW-1185">Reference proteome</keyword>
<accession>A0ABU5MVC0</accession>
<dbReference type="EMBL" id="JARVCO010000007">
    <property type="protein sequence ID" value="MDZ8118036.1"/>
    <property type="molecule type" value="Genomic_DNA"/>
</dbReference>
<evidence type="ECO:0000313" key="2">
    <source>
        <dbReference type="EMBL" id="MDZ8118036.1"/>
    </source>
</evidence>
<keyword evidence="1" id="KW-1133">Transmembrane helix</keyword>
<evidence type="ECO:0000256" key="1">
    <source>
        <dbReference type="SAM" id="Phobius"/>
    </source>
</evidence>
<comment type="caution">
    <text evidence="2">The sequence shown here is derived from an EMBL/GenBank/DDBJ whole genome shotgun (WGS) entry which is preliminary data.</text>
</comment>
<protein>
    <recommendedName>
        <fullName evidence="4">SH3 domain-containing protein</fullName>
    </recommendedName>
</protein>
<dbReference type="Gene3D" id="2.30.30.40">
    <property type="entry name" value="SH3 Domains"/>
    <property type="match status" value="1"/>
</dbReference>
<proteinExistence type="predicted"/>
<gene>
    <name evidence="2" type="ORF">P9H32_05290</name>
</gene>
<evidence type="ECO:0000313" key="3">
    <source>
        <dbReference type="Proteomes" id="UP001290861"/>
    </source>
</evidence>
<feature type="transmembrane region" description="Helical" evidence="1">
    <location>
        <begin position="136"/>
        <end position="155"/>
    </location>
</feature>
<reference evidence="2 3" key="1">
    <citation type="journal article" date="2024" name="Appl. Environ. Microbiol.">
        <title>Pontiella agarivorans sp. nov., a novel marine anaerobic bacterium capable of degrading macroalgal polysaccharides and fixing nitrogen.</title>
        <authorList>
            <person name="Liu N."/>
            <person name="Kivenson V."/>
            <person name="Peng X."/>
            <person name="Cui Z."/>
            <person name="Lankiewicz T.S."/>
            <person name="Gosselin K.M."/>
            <person name="English C.J."/>
            <person name="Blair E.M."/>
            <person name="O'Malley M.A."/>
            <person name="Valentine D.L."/>
        </authorList>
    </citation>
    <scope>NUCLEOTIDE SEQUENCE [LARGE SCALE GENOMIC DNA]</scope>
    <source>
        <strain evidence="2 3">NLcol2</strain>
    </source>
</reference>
<keyword evidence="1" id="KW-0812">Transmembrane</keyword>
<dbReference type="Proteomes" id="UP001290861">
    <property type="component" value="Unassembled WGS sequence"/>
</dbReference>